<sequence>MTAATLRGAGLALAGLLLLAPPAGAQQEPGVQPAAARPAPAPDGAAPAQDGAADWVWRLPRDFPVPKVPADNPMSMAKFELGRYLFYDKQLSGNGKISCASCHQQRLAFTDGRKLSPGATGELTARSAQHLANAAWHASYTWANPALTTLERQMLVPLFGDAPIEMGLNDRNKATVLQRFSASEAYSRRFASAFPQEPAPVNMDNIVKAIASFQRALVSGNAKFDRYQRGEATLTRKELRGKNLFFGERAECFHCHGGFNFNDQVLHARTRVIETPFHNTGLYNIDGKGGYPAASPGLIDNSGRPEDMGKFRAPSLRNVAQTAPYMHDGSIATLQQVVATYAAGGRRIRHGSNAGDGRRNPLKSELIGNIALSAREQSELLAFLKTLSDAGFLNDPRYADPHGK</sequence>
<name>A0A1I4LFA9_9BURK</name>
<feature type="signal peptide" evidence="8">
    <location>
        <begin position="1"/>
        <end position="25"/>
    </location>
</feature>
<evidence type="ECO:0000256" key="5">
    <source>
        <dbReference type="ARBA" id="ARBA00023004"/>
    </source>
</evidence>
<reference evidence="10 11" key="1">
    <citation type="submission" date="2016-10" db="EMBL/GenBank/DDBJ databases">
        <authorList>
            <person name="de Groot N.N."/>
        </authorList>
    </citation>
    <scope>NUCLEOTIDE SEQUENCE [LARGE SCALE GENOMIC DNA]</scope>
    <source>
        <strain evidence="10 11">ATCC 43154</strain>
    </source>
</reference>
<dbReference type="GO" id="GO:0046872">
    <property type="term" value="F:metal ion binding"/>
    <property type="evidence" value="ECO:0007669"/>
    <property type="project" value="UniProtKB-KW"/>
</dbReference>
<evidence type="ECO:0000256" key="1">
    <source>
        <dbReference type="ARBA" id="ARBA00004196"/>
    </source>
</evidence>
<evidence type="ECO:0000259" key="9">
    <source>
        <dbReference type="PROSITE" id="PS51007"/>
    </source>
</evidence>
<dbReference type="InterPro" id="IPR036909">
    <property type="entry name" value="Cyt_c-like_dom_sf"/>
</dbReference>
<dbReference type="PANTHER" id="PTHR30600:SF14">
    <property type="entry name" value="CYTOCHROME C PEROXIDASE"/>
    <property type="match status" value="1"/>
</dbReference>
<dbReference type="SUPFAM" id="SSF46626">
    <property type="entry name" value="Cytochrome c"/>
    <property type="match status" value="2"/>
</dbReference>
<keyword evidence="11" id="KW-1185">Reference proteome</keyword>
<feature type="domain" description="Cytochrome c" evidence="9">
    <location>
        <begin position="77"/>
        <end position="214"/>
    </location>
</feature>
<keyword evidence="3 6" id="KW-0479">Metal-binding</keyword>
<feature type="chain" id="PRO_5011607100" evidence="8">
    <location>
        <begin position="26"/>
        <end position="404"/>
    </location>
</feature>
<dbReference type="RefSeq" id="WP_093386885.1">
    <property type="nucleotide sequence ID" value="NZ_FOTW01000009.1"/>
</dbReference>
<keyword evidence="2 6" id="KW-0349">Heme</keyword>
<dbReference type="Gene3D" id="1.10.760.10">
    <property type="entry name" value="Cytochrome c-like domain"/>
    <property type="match status" value="2"/>
</dbReference>
<keyword evidence="4" id="KW-0560">Oxidoreductase</keyword>
<dbReference type="PROSITE" id="PS51007">
    <property type="entry name" value="CYTC"/>
    <property type="match status" value="2"/>
</dbReference>
<dbReference type="OrthoDB" id="9805202at2"/>
<accession>A0A1I4LFA9</accession>
<dbReference type="EMBL" id="FOTW01000009">
    <property type="protein sequence ID" value="SFL89620.1"/>
    <property type="molecule type" value="Genomic_DNA"/>
</dbReference>
<dbReference type="PANTHER" id="PTHR30600">
    <property type="entry name" value="CYTOCHROME C PEROXIDASE-RELATED"/>
    <property type="match status" value="1"/>
</dbReference>
<dbReference type="GO" id="GO:0009055">
    <property type="term" value="F:electron transfer activity"/>
    <property type="evidence" value="ECO:0007669"/>
    <property type="project" value="InterPro"/>
</dbReference>
<evidence type="ECO:0000313" key="11">
    <source>
        <dbReference type="Proteomes" id="UP000199470"/>
    </source>
</evidence>
<dbReference type="Pfam" id="PF03150">
    <property type="entry name" value="CCP_MauG"/>
    <property type="match status" value="1"/>
</dbReference>
<protein>
    <submittedName>
        <fullName evidence="10">Methanobactin biosynthesis cassette protein MbnH</fullName>
    </submittedName>
</protein>
<dbReference type="GO" id="GO:0004130">
    <property type="term" value="F:cytochrome-c peroxidase activity"/>
    <property type="evidence" value="ECO:0007669"/>
    <property type="project" value="TreeGrafter"/>
</dbReference>
<dbReference type="InterPro" id="IPR051395">
    <property type="entry name" value="Cytochrome_c_Peroxidase/MauG"/>
</dbReference>
<dbReference type="STRING" id="758825.SAMN02982985_01921"/>
<keyword evidence="5 6" id="KW-0408">Iron</keyword>
<comment type="subcellular location">
    <subcellularLocation>
        <location evidence="1">Cell envelope</location>
    </subcellularLocation>
</comment>
<dbReference type="AlphaFoldDB" id="A0A1I4LFA9"/>
<dbReference type="Proteomes" id="UP000199470">
    <property type="component" value="Unassembled WGS sequence"/>
</dbReference>
<dbReference type="GO" id="GO:0030313">
    <property type="term" value="C:cell envelope"/>
    <property type="evidence" value="ECO:0007669"/>
    <property type="project" value="UniProtKB-SubCell"/>
</dbReference>
<gene>
    <name evidence="10" type="ORF">SAMN02982985_01921</name>
</gene>
<feature type="domain" description="Cytochrome c" evidence="9">
    <location>
        <begin position="236"/>
        <end position="388"/>
    </location>
</feature>
<dbReference type="InterPro" id="IPR023929">
    <property type="entry name" value="MbnH-like"/>
</dbReference>
<keyword evidence="8" id="KW-0732">Signal</keyword>
<evidence type="ECO:0000313" key="10">
    <source>
        <dbReference type="EMBL" id="SFL89620.1"/>
    </source>
</evidence>
<dbReference type="GO" id="GO:0020037">
    <property type="term" value="F:heme binding"/>
    <property type="evidence" value="ECO:0007669"/>
    <property type="project" value="InterPro"/>
</dbReference>
<proteinExistence type="predicted"/>
<evidence type="ECO:0000256" key="4">
    <source>
        <dbReference type="ARBA" id="ARBA00023002"/>
    </source>
</evidence>
<organism evidence="10 11">
    <name type="scientific">Rugamonas rubra</name>
    <dbReference type="NCBI Taxonomy" id="758825"/>
    <lineage>
        <taxon>Bacteria</taxon>
        <taxon>Pseudomonadati</taxon>
        <taxon>Pseudomonadota</taxon>
        <taxon>Betaproteobacteria</taxon>
        <taxon>Burkholderiales</taxon>
        <taxon>Oxalobacteraceae</taxon>
        <taxon>Telluria group</taxon>
        <taxon>Rugamonas</taxon>
    </lineage>
</organism>
<evidence type="ECO:0000256" key="6">
    <source>
        <dbReference type="PROSITE-ProRule" id="PRU00433"/>
    </source>
</evidence>
<evidence type="ECO:0000256" key="8">
    <source>
        <dbReference type="SAM" id="SignalP"/>
    </source>
</evidence>
<evidence type="ECO:0000256" key="7">
    <source>
        <dbReference type="SAM" id="MobiDB-lite"/>
    </source>
</evidence>
<feature type="region of interest" description="Disordered" evidence="7">
    <location>
        <begin position="25"/>
        <end position="50"/>
    </location>
</feature>
<dbReference type="InterPro" id="IPR009056">
    <property type="entry name" value="Cyt_c-like_dom"/>
</dbReference>
<evidence type="ECO:0000256" key="3">
    <source>
        <dbReference type="ARBA" id="ARBA00022723"/>
    </source>
</evidence>
<evidence type="ECO:0000256" key="2">
    <source>
        <dbReference type="ARBA" id="ARBA00022617"/>
    </source>
</evidence>
<dbReference type="NCBIfam" id="TIGR04039">
    <property type="entry name" value="MXAN_0977_Heme2"/>
    <property type="match status" value="1"/>
</dbReference>
<dbReference type="InterPro" id="IPR004852">
    <property type="entry name" value="Di-haem_cyt_c_peroxidsae"/>
</dbReference>